<evidence type="ECO:0000313" key="2">
    <source>
        <dbReference type="Proteomes" id="UP001597169"/>
    </source>
</evidence>
<evidence type="ECO:0000313" key="1">
    <source>
        <dbReference type="EMBL" id="MFD1130391.1"/>
    </source>
</evidence>
<organism evidence="1 2">
    <name type="scientific">Paenibacillus provencensis</name>
    <dbReference type="NCBI Taxonomy" id="441151"/>
    <lineage>
        <taxon>Bacteria</taxon>
        <taxon>Bacillati</taxon>
        <taxon>Bacillota</taxon>
        <taxon>Bacilli</taxon>
        <taxon>Bacillales</taxon>
        <taxon>Paenibacillaceae</taxon>
        <taxon>Paenibacillus</taxon>
    </lineage>
</organism>
<comment type="caution">
    <text evidence="1">The sequence shown here is derived from an EMBL/GenBank/DDBJ whole genome shotgun (WGS) entry which is preliminary data.</text>
</comment>
<dbReference type="RefSeq" id="WP_091159544.1">
    <property type="nucleotide sequence ID" value="NZ_JBHTKX010000003.1"/>
</dbReference>
<keyword evidence="2" id="KW-1185">Reference proteome</keyword>
<name>A0ABW3Q4V4_9BACL</name>
<proteinExistence type="predicted"/>
<sequence>MGKQPYYVSITQKLIHQDSSESSDYEVHLDEEQLSILQDMLTTMDQEDRYTLQRTPVPYKSADHDDANDEFTVQLKELYQFIYDAGTDDTRSEIRRLRILGKLDHTDYDNKGYENSPLNK</sequence>
<reference evidence="2" key="1">
    <citation type="journal article" date="2019" name="Int. J. Syst. Evol. Microbiol.">
        <title>The Global Catalogue of Microorganisms (GCM) 10K type strain sequencing project: providing services to taxonomists for standard genome sequencing and annotation.</title>
        <authorList>
            <consortium name="The Broad Institute Genomics Platform"/>
            <consortium name="The Broad Institute Genome Sequencing Center for Infectious Disease"/>
            <person name="Wu L."/>
            <person name="Ma J."/>
        </authorList>
    </citation>
    <scope>NUCLEOTIDE SEQUENCE [LARGE SCALE GENOMIC DNA]</scope>
    <source>
        <strain evidence="2">CCUG 53519</strain>
    </source>
</reference>
<evidence type="ECO:0008006" key="3">
    <source>
        <dbReference type="Google" id="ProtNLM"/>
    </source>
</evidence>
<dbReference type="EMBL" id="JBHTKX010000003">
    <property type="protein sequence ID" value="MFD1130391.1"/>
    <property type="molecule type" value="Genomic_DNA"/>
</dbReference>
<accession>A0ABW3Q4V4</accession>
<dbReference type="Proteomes" id="UP001597169">
    <property type="component" value="Unassembled WGS sequence"/>
</dbReference>
<gene>
    <name evidence="1" type="ORF">ACFQ3J_19780</name>
</gene>
<protein>
    <recommendedName>
        <fullName evidence="3">Hydrolase</fullName>
    </recommendedName>
</protein>